<evidence type="ECO:0000313" key="3">
    <source>
        <dbReference type="EMBL" id="MCL7023782.1"/>
    </source>
</evidence>
<dbReference type="GO" id="GO:1990116">
    <property type="term" value="P:ribosome-associated ubiquitin-dependent protein catabolic process"/>
    <property type="evidence" value="ECO:0007669"/>
    <property type="project" value="UniProtKB-UniRule"/>
</dbReference>
<evidence type="ECO:0000256" key="1">
    <source>
        <dbReference type="RuleBase" id="RU367090"/>
    </source>
</evidence>
<comment type="function">
    <text evidence="1">E3 ubiquitin-protein ligase. Component of the ribosome quality control complex (RQC), a ribosome-associated complex that mediates ubiquitination and extraction of incompletely synthesized nascent chains for proteasomal degradation.</text>
</comment>
<dbReference type="GO" id="GO:0061630">
    <property type="term" value="F:ubiquitin protein ligase activity"/>
    <property type="evidence" value="ECO:0007669"/>
    <property type="project" value="UniProtKB-UniRule"/>
</dbReference>
<dbReference type="AlphaFoldDB" id="A0AA41RNS1"/>
<dbReference type="InterPro" id="IPR039795">
    <property type="entry name" value="LTN1/Rkr1"/>
</dbReference>
<dbReference type="InterPro" id="IPR054477">
    <property type="entry name" value="LTN1_E3_ligase_6th"/>
</dbReference>
<feature type="domain" description="E3 ubiquitin-protein ligase listerin HEAT repeat region" evidence="2">
    <location>
        <begin position="21"/>
        <end position="175"/>
    </location>
</feature>
<keyword evidence="1" id="KW-0862">Zinc</keyword>
<dbReference type="GO" id="GO:0043023">
    <property type="term" value="F:ribosomal large subunit binding"/>
    <property type="evidence" value="ECO:0007669"/>
    <property type="project" value="TreeGrafter"/>
</dbReference>
<feature type="non-terminal residue" evidence="3">
    <location>
        <position position="177"/>
    </location>
</feature>
<keyword evidence="1" id="KW-0863">Zinc-finger</keyword>
<name>A0AA41RNS1_PAPNU</name>
<dbReference type="EC" id="2.3.2.27" evidence="1"/>
<dbReference type="GO" id="GO:0005829">
    <property type="term" value="C:cytosol"/>
    <property type="evidence" value="ECO:0007669"/>
    <property type="project" value="UniProtKB-UniRule"/>
</dbReference>
<comment type="catalytic activity">
    <reaction evidence="1">
        <text>S-ubiquitinyl-[E2 ubiquitin-conjugating enzyme]-L-cysteine + [acceptor protein]-L-lysine = [E2 ubiquitin-conjugating enzyme]-L-cysteine + N(6)-ubiquitinyl-[acceptor protein]-L-lysine.</text>
        <dbReference type="EC" id="2.3.2.27"/>
    </reaction>
</comment>
<dbReference type="PANTHER" id="PTHR12389:SF0">
    <property type="entry name" value="E3 UBIQUITIN-PROTEIN LIGASE LISTERIN"/>
    <property type="match status" value="1"/>
</dbReference>
<gene>
    <name evidence="3" type="ORF">MKW94_013362</name>
</gene>
<dbReference type="GO" id="GO:0008270">
    <property type="term" value="F:zinc ion binding"/>
    <property type="evidence" value="ECO:0007669"/>
    <property type="project" value="UniProtKB-KW"/>
</dbReference>
<dbReference type="GO" id="GO:1990112">
    <property type="term" value="C:RQC complex"/>
    <property type="evidence" value="ECO:0007669"/>
    <property type="project" value="UniProtKB-UniRule"/>
</dbReference>
<organism evidence="3 4">
    <name type="scientific">Papaver nudicaule</name>
    <name type="common">Iceland poppy</name>
    <dbReference type="NCBI Taxonomy" id="74823"/>
    <lineage>
        <taxon>Eukaryota</taxon>
        <taxon>Viridiplantae</taxon>
        <taxon>Streptophyta</taxon>
        <taxon>Embryophyta</taxon>
        <taxon>Tracheophyta</taxon>
        <taxon>Spermatophyta</taxon>
        <taxon>Magnoliopsida</taxon>
        <taxon>Ranunculales</taxon>
        <taxon>Papaveraceae</taxon>
        <taxon>Papaveroideae</taxon>
        <taxon>Papaver</taxon>
    </lineage>
</organism>
<dbReference type="EMBL" id="JAJJMA010026289">
    <property type="protein sequence ID" value="MCL7023782.1"/>
    <property type="molecule type" value="Genomic_DNA"/>
</dbReference>
<evidence type="ECO:0000313" key="4">
    <source>
        <dbReference type="Proteomes" id="UP001177140"/>
    </source>
</evidence>
<keyword evidence="1" id="KW-0833">Ubl conjugation pathway</keyword>
<evidence type="ECO:0000259" key="2">
    <source>
        <dbReference type="Pfam" id="PF22999"/>
    </source>
</evidence>
<keyword evidence="1" id="KW-0808">Transferase</keyword>
<keyword evidence="1" id="KW-0479">Metal-binding</keyword>
<keyword evidence="4" id="KW-1185">Reference proteome</keyword>
<dbReference type="Proteomes" id="UP001177140">
    <property type="component" value="Unassembled WGS sequence"/>
</dbReference>
<reference evidence="3" key="1">
    <citation type="submission" date="2022-03" db="EMBL/GenBank/DDBJ databases">
        <title>A functionally conserved STORR gene fusion in Papaver species that diverged 16.8 million years ago.</title>
        <authorList>
            <person name="Catania T."/>
        </authorList>
    </citation>
    <scope>NUCLEOTIDE SEQUENCE</scope>
    <source>
        <strain evidence="3">S-191538</strain>
    </source>
</reference>
<protein>
    <recommendedName>
        <fullName evidence="1">E3 ubiquitin-protein ligase listerin</fullName>
        <ecNumber evidence="1">2.3.2.27</ecNumber>
    </recommendedName>
    <alternativeName>
        <fullName evidence="1">RING-type E3 ubiquitin transferase listerin</fullName>
    </alternativeName>
</protein>
<comment type="subunit">
    <text evidence="1">Component of the ribosome quality control complex (RQC).</text>
</comment>
<dbReference type="GO" id="GO:0072344">
    <property type="term" value="P:rescue of stalled ribosome"/>
    <property type="evidence" value="ECO:0007669"/>
    <property type="project" value="UniProtKB-UniRule"/>
</dbReference>
<comment type="pathway">
    <text evidence="1">Protein modification; protein ubiquitination.</text>
</comment>
<sequence>MKISRMIIKSPSMLFEGDLISHHRVNFFTAWALLLSDLQSLPSASPVRQKLGQWVQDFADTQILDCLFEHIPLQPGAINSSKKKDVELPASVSEAAAAAKRAITTGSLLFIIESLWPIGTEEMASFAGALYGSMLRSLPAYVRDWYTRLRDRSTSSAIESFTKTYCSPLLLADELFQ</sequence>
<proteinExistence type="inferred from homology"/>
<comment type="similarity">
    <text evidence="1">Belongs to the LTN1 family.</text>
</comment>
<dbReference type="Pfam" id="PF22999">
    <property type="entry name" value="LTN1_E3_ligase_6th"/>
    <property type="match status" value="1"/>
</dbReference>
<comment type="caution">
    <text evidence="3">The sequence shown here is derived from an EMBL/GenBank/DDBJ whole genome shotgun (WGS) entry which is preliminary data.</text>
</comment>
<dbReference type="PANTHER" id="PTHR12389">
    <property type="entry name" value="ZINC FINGER PROTEIN 294"/>
    <property type="match status" value="1"/>
</dbReference>
<accession>A0AA41RNS1</accession>